<dbReference type="EMBL" id="SCFB01000005">
    <property type="protein sequence ID" value="RZI46086.1"/>
    <property type="molecule type" value="Genomic_DNA"/>
</dbReference>
<proteinExistence type="predicted"/>
<gene>
    <name evidence="1" type="ORF">EQU50_03910</name>
</gene>
<comment type="caution">
    <text evidence="1">The sequence shown here is derived from an EMBL/GenBank/DDBJ whole genome shotgun (WGS) entry which is preliminary data.</text>
</comment>
<dbReference type="Proteomes" id="UP000293550">
    <property type="component" value="Unassembled WGS sequence"/>
</dbReference>
<evidence type="ECO:0000313" key="2">
    <source>
        <dbReference type="Proteomes" id="UP000293550"/>
    </source>
</evidence>
<sequence length="495" mass="56600">MIINKSPITLLKSLGDKRLAQFHAERAFKNVKAYAHFLEGKGLTTLPAAFETLPLMNKQNYLLASNYFELLADDHHKETLYLRSSNLKNSFFWPQYNTTAMKGLLLRSYAELNYNIYTAPTACIIAASLGSWAGGTSFAYYAENVSDITEYPFSVFTAGNNIDEIIEFILKYEPLYEQFLLVLCPSFITYILDTVDSLGLHAKFPFHKLRFSTLGEPFNESFREHLDTLCCPAGAGVATSMLSIYGSADTDLLGAESQASAAIRKLLYQDKSLATKMGYNGILPNFFHFYAIDYYIEEIGGDLCITKWQGIPLIRYNLHDSIQLYPWKELRAFILAHRPDNDQNKALYDVIQDIGDHLPDIVALFGRSDSNLKLKGSLIAEVILDNVIQSKPLTEFLTGHYKASAEYDEHDHQYLRLLVETKKSTKEPSPELFQFLYQKIIEGLCDLQHEFKKDYEEIYKQFDQDPEKCVLRLGLCKWPELSQELFKKTKRRGLV</sequence>
<protein>
    <recommendedName>
        <fullName evidence="3">Phenylacetate--CoA ligase family protein</fullName>
    </recommendedName>
</protein>
<keyword evidence="2" id="KW-1185">Reference proteome</keyword>
<dbReference type="InterPro" id="IPR042099">
    <property type="entry name" value="ANL_N_sf"/>
</dbReference>
<dbReference type="OrthoDB" id="580775at2"/>
<name>A0A4Q7DMP2_9PROT</name>
<organism evidence="1 2">
    <name type="scientific">Candidatus Finniella inopinata</name>
    <dbReference type="NCBI Taxonomy" id="1696036"/>
    <lineage>
        <taxon>Bacteria</taxon>
        <taxon>Pseudomonadati</taxon>
        <taxon>Pseudomonadota</taxon>
        <taxon>Alphaproteobacteria</taxon>
        <taxon>Holosporales</taxon>
        <taxon>Candidatus Paracaedibacteraceae</taxon>
        <taxon>Candidatus Finniella</taxon>
    </lineage>
</organism>
<reference evidence="1 2" key="1">
    <citation type="submission" date="2018-10" db="EMBL/GenBank/DDBJ databases">
        <title>An updated phylogeny of the Alphaproteobacteria reveals that the parasitic Rickettsiales and Holosporales have independent origins.</title>
        <authorList>
            <person name="Munoz-Gomez S.A."/>
            <person name="Hess S."/>
            <person name="Burger G."/>
            <person name="Lang B.F."/>
            <person name="Susko E."/>
            <person name="Slamovits C.H."/>
            <person name="Roger A.J."/>
        </authorList>
    </citation>
    <scope>NUCLEOTIDE SEQUENCE [LARGE SCALE GENOMIC DNA]</scope>
    <source>
        <strain evidence="1">HOLO01</strain>
    </source>
</reference>
<dbReference type="Gene3D" id="3.40.50.12780">
    <property type="entry name" value="N-terminal domain of ligase-like"/>
    <property type="match status" value="1"/>
</dbReference>
<evidence type="ECO:0008006" key="3">
    <source>
        <dbReference type="Google" id="ProtNLM"/>
    </source>
</evidence>
<dbReference type="RefSeq" id="WP_130153843.1">
    <property type="nucleotide sequence ID" value="NZ_SCFB01000005.1"/>
</dbReference>
<accession>A0A4Q7DMP2</accession>
<dbReference type="AlphaFoldDB" id="A0A4Q7DMP2"/>
<evidence type="ECO:0000313" key="1">
    <source>
        <dbReference type="EMBL" id="RZI46086.1"/>
    </source>
</evidence>